<dbReference type="PANTHER" id="PTHR44169:SF6">
    <property type="entry name" value="NADPH-DEPENDENT 1-ACYLDIHYDROXYACETONE PHOSPHATE REDUCTASE"/>
    <property type="match status" value="1"/>
</dbReference>
<keyword evidence="5" id="KW-0472">Membrane</keyword>
<keyword evidence="5" id="KW-0812">Transmembrane</keyword>
<accession>A0A9P7YXE8</accession>
<keyword evidence="2" id="KW-0521">NADP</keyword>
<dbReference type="GO" id="GO:0005783">
    <property type="term" value="C:endoplasmic reticulum"/>
    <property type="evidence" value="ECO:0007669"/>
    <property type="project" value="TreeGrafter"/>
</dbReference>
<evidence type="ECO:0000313" key="7">
    <source>
        <dbReference type="Proteomes" id="UP000887226"/>
    </source>
</evidence>
<dbReference type="GO" id="GO:0019433">
    <property type="term" value="P:triglyceride catabolic process"/>
    <property type="evidence" value="ECO:0007669"/>
    <property type="project" value="TreeGrafter"/>
</dbReference>
<dbReference type="PRINTS" id="PR00080">
    <property type="entry name" value="SDRFAMILY"/>
</dbReference>
<keyword evidence="5" id="KW-1133">Transmembrane helix</keyword>
<dbReference type="OrthoDB" id="2102561at2759"/>
<dbReference type="GO" id="GO:0006654">
    <property type="term" value="P:phosphatidic acid biosynthetic process"/>
    <property type="evidence" value="ECO:0007669"/>
    <property type="project" value="TreeGrafter"/>
</dbReference>
<dbReference type="AlphaFoldDB" id="A0A9P7YXE8"/>
<dbReference type="Gene3D" id="3.40.50.720">
    <property type="entry name" value="NAD(P)-binding Rossmann-like Domain"/>
    <property type="match status" value="1"/>
</dbReference>
<dbReference type="InterPro" id="IPR020904">
    <property type="entry name" value="Sc_DH/Rdtase_CS"/>
</dbReference>
<dbReference type="SUPFAM" id="SSF51735">
    <property type="entry name" value="NAD(P)-binding Rossmann-fold domains"/>
    <property type="match status" value="1"/>
</dbReference>
<keyword evidence="7" id="KW-1185">Reference proteome</keyword>
<dbReference type="InterPro" id="IPR036291">
    <property type="entry name" value="NAD(P)-bd_dom_sf"/>
</dbReference>
<evidence type="ECO:0000256" key="2">
    <source>
        <dbReference type="ARBA" id="ARBA00022857"/>
    </source>
</evidence>
<reference evidence="6" key="1">
    <citation type="journal article" date="2021" name="IMA Fungus">
        <title>Genomic characterization of three marine fungi, including Emericellopsis atlantica sp. nov. with signatures of a generalist lifestyle and marine biomass degradation.</title>
        <authorList>
            <person name="Hagestad O.C."/>
            <person name="Hou L."/>
            <person name="Andersen J.H."/>
            <person name="Hansen E.H."/>
            <person name="Altermark B."/>
            <person name="Li C."/>
            <person name="Kuhnert E."/>
            <person name="Cox R.J."/>
            <person name="Crous P.W."/>
            <person name="Spatafora J.W."/>
            <person name="Lail K."/>
            <person name="Amirebrahimi M."/>
            <person name="Lipzen A."/>
            <person name="Pangilinan J."/>
            <person name="Andreopoulos W."/>
            <person name="Hayes R.D."/>
            <person name="Ng V."/>
            <person name="Grigoriev I.V."/>
            <person name="Jackson S.A."/>
            <person name="Sutton T.D.S."/>
            <person name="Dobson A.D.W."/>
            <person name="Rama T."/>
        </authorList>
    </citation>
    <scope>NUCLEOTIDE SEQUENCE</scope>
    <source>
        <strain evidence="6">TRa3180A</strain>
    </source>
</reference>
<comment type="similarity">
    <text evidence="1 4">Belongs to the short-chain dehydrogenases/reductases (SDR) family.</text>
</comment>
<dbReference type="PANTHER" id="PTHR44169">
    <property type="entry name" value="NADPH-DEPENDENT 1-ACYLDIHYDROXYACETONE PHOSPHATE REDUCTASE"/>
    <property type="match status" value="1"/>
</dbReference>
<sequence>MESIQRRKTVFITGCSPGGIGHSLAEEFHKKGSYSFDLLYQSAGSLLTYIDIGLHVIASARSRDTLKDLEELGISTVSLEVTNAESREAAGKEIEKLTDGKLDILVNNAGRNLTLPAMDVDLDEARDCFEVNFIAVVAVTQILIPQLIAAKGLILNVGSIAGIVPYVFGSIYNATKAALHSWSSTLRLELEPFNVRVMVVVTGGVQSRIARNDRQLPEGSLYLPINAEFQRRVKHSQEVGMPNQNYAKSIVASALKKRPSKWVWQGAKSWQVWFVANWLGAWVFDILLPRMFGLVRLKALLRMKGKIE</sequence>
<evidence type="ECO:0000256" key="1">
    <source>
        <dbReference type="ARBA" id="ARBA00006484"/>
    </source>
</evidence>
<proteinExistence type="inferred from homology"/>
<gene>
    <name evidence="6" type="ORF">BJ878DRAFT_254362</name>
</gene>
<protein>
    <submittedName>
        <fullName evidence="6">Short chain dehydrogenase/reductase-like protein</fullName>
    </submittedName>
</protein>
<dbReference type="GO" id="GO:0004806">
    <property type="term" value="F:triacylglycerol lipase activity"/>
    <property type="evidence" value="ECO:0007669"/>
    <property type="project" value="TreeGrafter"/>
</dbReference>
<dbReference type="Pfam" id="PF00106">
    <property type="entry name" value="adh_short"/>
    <property type="match status" value="1"/>
</dbReference>
<evidence type="ECO:0000256" key="3">
    <source>
        <dbReference type="ARBA" id="ARBA00023002"/>
    </source>
</evidence>
<evidence type="ECO:0000256" key="5">
    <source>
        <dbReference type="SAM" id="Phobius"/>
    </source>
</evidence>
<keyword evidence="3" id="KW-0560">Oxidoreductase</keyword>
<dbReference type="PROSITE" id="PS00061">
    <property type="entry name" value="ADH_SHORT"/>
    <property type="match status" value="1"/>
</dbReference>
<dbReference type="GO" id="GO:0005811">
    <property type="term" value="C:lipid droplet"/>
    <property type="evidence" value="ECO:0007669"/>
    <property type="project" value="TreeGrafter"/>
</dbReference>
<dbReference type="PRINTS" id="PR00081">
    <property type="entry name" value="GDHRDH"/>
</dbReference>
<dbReference type="Proteomes" id="UP000887226">
    <property type="component" value="Unassembled WGS sequence"/>
</dbReference>
<evidence type="ECO:0000256" key="4">
    <source>
        <dbReference type="RuleBase" id="RU000363"/>
    </source>
</evidence>
<comment type="caution">
    <text evidence="6">The sequence shown here is derived from an EMBL/GenBank/DDBJ whole genome shotgun (WGS) entry which is preliminary data.</text>
</comment>
<evidence type="ECO:0000313" key="6">
    <source>
        <dbReference type="EMBL" id="KAG9241010.1"/>
    </source>
</evidence>
<dbReference type="GO" id="GO:0000140">
    <property type="term" value="F:acylglycerone-phosphate reductase (NADP+) activity"/>
    <property type="evidence" value="ECO:0007669"/>
    <property type="project" value="TreeGrafter"/>
</dbReference>
<dbReference type="EMBL" id="MU254290">
    <property type="protein sequence ID" value="KAG9241010.1"/>
    <property type="molecule type" value="Genomic_DNA"/>
</dbReference>
<dbReference type="InterPro" id="IPR002347">
    <property type="entry name" value="SDR_fam"/>
</dbReference>
<organism evidence="6 7">
    <name type="scientific">Calycina marina</name>
    <dbReference type="NCBI Taxonomy" id="1763456"/>
    <lineage>
        <taxon>Eukaryota</taxon>
        <taxon>Fungi</taxon>
        <taxon>Dikarya</taxon>
        <taxon>Ascomycota</taxon>
        <taxon>Pezizomycotina</taxon>
        <taxon>Leotiomycetes</taxon>
        <taxon>Helotiales</taxon>
        <taxon>Pezizellaceae</taxon>
        <taxon>Calycina</taxon>
    </lineage>
</organism>
<feature type="transmembrane region" description="Helical" evidence="5">
    <location>
        <begin position="270"/>
        <end position="288"/>
    </location>
</feature>
<feature type="transmembrane region" description="Helical" evidence="5">
    <location>
        <begin position="153"/>
        <end position="172"/>
    </location>
</feature>
<name>A0A9P7YXE8_9HELO</name>
<dbReference type="CDD" id="cd05374">
    <property type="entry name" value="17beta-HSD-like_SDR_c"/>
    <property type="match status" value="1"/>
</dbReference>